<evidence type="ECO:0000256" key="4">
    <source>
        <dbReference type="ARBA" id="ARBA00022840"/>
    </source>
</evidence>
<dbReference type="PROSITE" id="PS50893">
    <property type="entry name" value="ABC_TRANSPORTER_2"/>
    <property type="match status" value="1"/>
</dbReference>
<dbReference type="GO" id="GO:0005524">
    <property type="term" value="F:ATP binding"/>
    <property type="evidence" value="ECO:0007669"/>
    <property type="project" value="UniProtKB-KW"/>
</dbReference>
<dbReference type="EMBL" id="VAFM01000002">
    <property type="protein sequence ID" value="TKW60469.1"/>
    <property type="molecule type" value="Genomic_DNA"/>
</dbReference>
<dbReference type="InterPro" id="IPR017911">
    <property type="entry name" value="MacB-like_ATP-bd"/>
</dbReference>
<dbReference type="GO" id="GO:0098796">
    <property type="term" value="C:membrane protein complex"/>
    <property type="evidence" value="ECO:0007669"/>
    <property type="project" value="UniProtKB-ARBA"/>
</dbReference>
<dbReference type="PROSITE" id="PS00211">
    <property type="entry name" value="ABC_TRANSPORTER_1"/>
    <property type="match status" value="1"/>
</dbReference>
<evidence type="ECO:0000256" key="1">
    <source>
        <dbReference type="ARBA" id="ARBA00022448"/>
    </source>
</evidence>
<evidence type="ECO:0000256" key="6">
    <source>
        <dbReference type="ARBA" id="ARBA00038388"/>
    </source>
</evidence>
<dbReference type="PANTHER" id="PTHR24220">
    <property type="entry name" value="IMPORT ATP-BINDING PROTEIN"/>
    <property type="match status" value="1"/>
</dbReference>
<dbReference type="GO" id="GO:0005886">
    <property type="term" value="C:plasma membrane"/>
    <property type="evidence" value="ECO:0007669"/>
    <property type="project" value="TreeGrafter"/>
</dbReference>
<comment type="similarity">
    <text evidence="6">Belongs to the ABC transporter superfamily. Macrolide exporter (TC 3.A.1.122) family.</text>
</comment>
<name>A0A6N4R9K2_BLAVI</name>
<dbReference type="GO" id="GO:0022857">
    <property type="term" value="F:transmembrane transporter activity"/>
    <property type="evidence" value="ECO:0007669"/>
    <property type="project" value="UniProtKB-ARBA"/>
</dbReference>
<keyword evidence="2" id="KW-1003">Cell membrane</keyword>
<dbReference type="InterPro" id="IPR003593">
    <property type="entry name" value="AAA+_ATPase"/>
</dbReference>
<dbReference type="PANTHER" id="PTHR24220:SF689">
    <property type="entry name" value="LIPOPROTEIN-RELEASING SYSTEM ATP-BINDING PROTEIN LOLD"/>
    <property type="match status" value="1"/>
</dbReference>
<evidence type="ECO:0000256" key="5">
    <source>
        <dbReference type="ARBA" id="ARBA00022967"/>
    </source>
</evidence>
<dbReference type="AlphaFoldDB" id="A0A6N4R9K2"/>
<proteinExistence type="inferred from homology"/>
<dbReference type="InterPro" id="IPR017871">
    <property type="entry name" value="ABC_transporter-like_CS"/>
</dbReference>
<keyword evidence="3" id="KW-0547">Nucleotide-binding</keyword>
<dbReference type="Gene3D" id="3.40.50.300">
    <property type="entry name" value="P-loop containing nucleotide triphosphate hydrolases"/>
    <property type="match status" value="1"/>
</dbReference>
<dbReference type="Proteomes" id="UP000320948">
    <property type="component" value="Unassembled WGS sequence"/>
</dbReference>
<protein>
    <submittedName>
        <fullName evidence="8">ABC transporter ATP-binding protein</fullName>
    </submittedName>
</protein>
<dbReference type="SMART" id="SM00382">
    <property type="entry name" value="AAA"/>
    <property type="match status" value="1"/>
</dbReference>
<keyword evidence="4 8" id="KW-0067">ATP-binding</keyword>
<feature type="domain" description="ABC transporter" evidence="7">
    <location>
        <begin position="17"/>
        <end position="235"/>
    </location>
</feature>
<evidence type="ECO:0000313" key="9">
    <source>
        <dbReference type="Proteomes" id="UP000320948"/>
    </source>
</evidence>
<gene>
    <name evidence="8" type="ORF">DI628_06085</name>
</gene>
<dbReference type="InterPro" id="IPR027417">
    <property type="entry name" value="P-loop_NTPase"/>
</dbReference>
<dbReference type="SUPFAM" id="SSF52540">
    <property type="entry name" value="P-loop containing nucleoside triphosphate hydrolases"/>
    <property type="match status" value="1"/>
</dbReference>
<dbReference type="InterPro" id="IPR015854">
    <property type="entry name" value="ABC_transpr_LolD-like"/>
</dbReference>
<reference evidence="8 9" key="1">
    <citation type="journal article" date="2017" name="Nat. Commun.">
        <title>In situ click chemistry generation of cyclooxygenase-2 inhibitors.</title>
        <authorList>
            <person name="Bhardwaj A."/>
            <person name="Kaur J."/>
            <person name="Wuest M."/>
            <person name="Wuest F."/>
        </authorList>
    </citation>
    <scope>NUCLEOTIDE SEQUENCE [LARGE SCALE GENOMIC DNA]</scope>
    <source>
        <strain evidence="8">S2_018_000_R2_106</strain>
    </source>
</reference>
<dbReference type="GO" id="GO:0044874">
    <property type="term" value="P:lipoprotein localization to outer membrane"/>
    <property type="evidence" value="ECO:0007669"/>
    <property type="project" value="TreeGrafter"/>
</dbReference>
<dbReference type="InterPro" id="IPR003439">
    <property type="entry name" value="ABC_transporter-like_ATP-bd"/>
</dbReference>
<evidence type="ECO:0000259" key="7">
    <source>
        <dbReference type="PROSITE" id="PS50893"/>
    </source>
</evidence>
<evidence type="ECO:0000256" key="3">
    <source>
        <dbReference type="ARBA" id="ARBA00022741"/>
    </source>
</evidence>
<dbReference type="Pfam" id="PF00005">
    <property type="entry name" value="ABC_tran"/>
    <property type="match status" value="1"/>
</dbReference>
<dbReference type="FunFam" id="3.40.50.300:FF:000032">
    <property type="entry name" value="Export ABC transporter ATP-binding protein"/>
    <property type="match status" value="1"/>
</dbReference>
<dbReference type="CDD" id="cd03255">
    <property type="entry name" value="ABC_MJ0796_LolCDE_FtsE"/>
    <property type="match status" value="1"/>
</dbReference>
<evidence type="ECO:0000313" key="8">
    <source>
        <dbReference type="EMBL" id="TKW60469.1"/>
    </source>
</evidence>
<comment type="caution">
    <text evidence="8">The sequence shown here is derived from an EMBL/GenBank/DDBJ whole genome shotgun (WGS) entry which is preliminary data.</text>
</comment>
<organism evidence="8 9">
    <name type="scientific">Blastochloris viridis</name>
    <name type="common">Rhodopseudomonas viridis</name>
    <dbReference type="NCBI Taxonomy" id="1079"/>
    <lineage>
        <taxon>Bacteria</taxon>
        <taxon>Pseudomonadati</taxon>
        <taxon>Pseudomonadota</taxon>
        <taxon>Alphaproteobacteria</taxon>
        <taxon>Hyphomicrobiales</taxon>
        <taxon>Blastochloridaceae</taxon>
        <taxon>Blastochloris</taxon>
    </lineage>
</organism>
<dbReference type="GO" id="GO:0016887">
    <property type="term" value="F:ATP hydrolysis activity"/>
    <property type="evidence" value="ECO:0007669"/>
    <property type="project" value="InterPro"/>
</dbReference>
<dbReference type="GO" id="GO:0089705">
    <property type="term" value="P:protein localization to outer membrane"/>
    <property type="evidence" value="ECO:0007669"/>
    <property type="project" value="TreeGrafter"/>
</dbReference>
<keyword evidence="2" id="KW-0472">Membrane</keyword>
<evidence type="ECO:0000256" key="2">
    <source>
        <dbReference type="ARBA" id="ARBA00022519"/>
    </source>
</evidence>
<sequence>MAKTVKKPAVAATGSVLELKGISRWYGEGVGKVDVLKGVNLAIPAGKSVAIVGPSGSGKSTLLHVAGLLDRPDAGEVLVGGMDVAKLNDDNVAGIRNASCGFVYQFHHLLREFTALENVFLPMTIGGKKPDMARGETLLKAVGLGHRMGHYPSQMSGGEQQRVAIARALMNQPKLLLADEPTGNLDPHTADEVVDMLFGLIADEGMSALIVTHNMELAGKCDLVYRMDEGHLAKA</sequence>
<keyword evidence="2" id="KW-0997">Cell inner membrane</keyword>
<keyword evidence="5" id="KW-1278">Translocase</keyword>
<accession>A0A6N4R9K2</accession>
<keyword evidence="1" id="KW-0813">Transport</keyword>